<dbReference type="AlphaFoldDB" id="A0A7W7Y0W2"/>
<feature type="chain" id="PRO_5030558105" description="DUF5916 domain-containing protein" evidence="1">
    <location>
        <begin position="22"/>
        <end position="742"/>
    </location>
</feature>
<comment type="caution">
    <text evidence="3">The sequence shown here is derived from an EMBL/GenBank/DDBJ whole genome shotgun (WGS) entry which is preliminary data.</text>
</comment>
<keyword evidence="1" id="KW-0732">Signal</keyword>
<feature type="domain" description="DUF5916" evidence="2">
    <location>
        <begin position="222"/>
        <end position="318"/>
    </location>
</feature>
<dbReference type="SUPFAM" id="SSF49344">
    <property type="entry name" value="CBD9-like"/>
    <property type="match status" value="1"/>
</dbReference>
<keyword evidence="4" id="KW-1185">Reference proteome</keyword>
<gene>
    <name evidence="3" type="ORF">HNQ58_001957</name>
</gene>
<evidence type="ECO:0000256" key="1">
    <source>
        <dbReference type="SAM" id="SignalP"/>
    </source>
</evidence>
<protein>
    <recommendedName>
        <fullName evidence="2">DUF5916 domain-containing protein</fullName>
    </recommendedName>
</protein>
<proteinExistence type="predicted"/>
<evidence type="ECO:0000259" key="2">
    <source>
        <dbReference type="Pfam" id="PF19313"/>
    </source>
</evidence>
<dbReference type="Pfam" id="PF19313">
    <property type="entry name" value="DUF5916"/>
    <property type="match status" value="2"/>
</dbReference>
<accession>A0A7W7Y0W2</accession>
<reference evidence="3 4" key="1">
    <citation type="submission" date="2020-08" db="EMBL/GenBank/DDBJ databases">
        <title>Genomic Encyclopedia of Type Strains, Phase IV (KMG-IV): sequencing the most valuable type-strain genomes for metagenomic binning, comparative biology and taxonomic classification.</title>
        <authorList>
            <person name="Goeker M."/>
        </authorList>
    </citation>
    <scope>NUCLEOTIDE SEQUENCE [LARGE SCALE GENOMIC DNA]</scope>
    <source>
        <strain evidence="3 4">DSM 25897</strain>
    </source>
</reference>
<dbReference type="EMBL" id="JACHHX010000013">
    <property type="protein sequence ID" value="MBB5016047.1"/>
    <property type="molecule type" value="Genomic_DNA"/>
</dbReference>
<dbReference type="RefSeq" id="WP_183948720.1">
    <property type="nucleotide sequence ID" value="NZ_JACHHX010000013.1"/>
</dbReference>
<dbReference type="Proteomes" id="UP000519004">
    <property type="component" value="Unassembled WGS sequence"/>
</dbReference>
<organism evidence="3 4">
    <name type="scientific">Rehaibacterium terrae</name>
    <dbReference type="NCBI Taxonomy" id="1341696"/>
    <lineage>
        <taxon>Bacteria</taxon>
        <taxon>Pseudomonadati</taxon>
        <taxon>Pseudomonadota</taxon>
        <taxon>Gammaproteobacteria</taxon>
        <taxon>Lysobacterales</taxon>
        <taxon>Lysobacteraceae</taxon>
        <taxon>Rehaibacterium</taxon>
    </lineage>
</organism>
<sequence>MLPARAHCPALLIALALPPHAGAQIRVDGRLDEPEWAQALVFTDFRVTQPYTLTEPSHRTEARLLSTPEGISVAIVNEHPPGVPRLKPRTERDQRRPSDRVNFIIDFDADGRVAYDFAVLLSGSIQDDIITNQTQFNSDWDGDWSWAVHEEEDRWTVEMLIPWSVAPMRNTHTPTRTVAVYFDRVLGHSDERSAFPQASFDRGRFVADLHRIEIPQYRAAILHVFPYATVLHDRIAGDGDFKAGVDLFWKPSGGFQLSATLNPDFGQVEADELVVNFDAIETFFTDKRPFFTENQGFFDLRTPDAGQLVYTRRIGARGDDGAPAADIDGALKLNGSLGHTSYGLIAAQEADAAGRRFGVARLFREFGAGLGLGWLGTWTDRPFLGRTARVHSADIGWHASDKLLVNGQLILSEVEQAGDTRRGHGAWVRMNWAPDARWQHRLEATHFDRHLDFNDLGFQRRASLAELRLASEYLHRVAAPASRLRSTRWRADLQARYNDEGDRLPGTLTLQHSSDFHSGASLQFEAGLHGAGIDDLISRGNGPWRRPARQTLFARWRTPVRNGLQLSLRGTLYQEGLAGYAFDPRLEATWFVTDDLNLQLQTGPLWSRDWLIWRQDVEFGRYRRRNDFAALNLNWFPGDRHELRVKAQWLAVTARDGERHLLGDDGHLRATATPLPDFVVNSFGLQLRYRYQFSRWSELYLVWSRGGTLDTERDPRGPLDLFDEALSLRDADQFLVKFRHRF</sequence>
<evidence type="ECO:0000313" key="3">
    <source>
        <dbReference type="EMBL" id="MBB5016047.1"/>
    </source>
</evidence>
<name>A0A7W7Y0W2_9GAMM</name>
<evidence type="ECO:0000313" key="4">
    <source>
        <dbReference type="Proteomes" id="UP000519004"/>
    </source>
</evidence>
<dbReference type="InterPro" id="IPR045670">
    <property type="entry name" value="DUF5916"/>
</dbReference>
<dbReference type="Gene3D" id="2.60.40.1190">
    <property type="match status" value="1"/>
</dbReference>
<feature type="signal peptide" evidence="1">
    <location>
        <begin position="1"/>
        <end position="21"/>
    </location>
</feature>
<feature type="domain" description="DUF5916" evidence="2">
    <location>
        <begin position="401"/>
        <end position="704"/>
    </location>
</feature>